<comment type="caution">
    <text evidence="2">The sequence shown here is derived from an EMBL/GenBank/DDBJ whole genome shotgun (WGS) entry which is preliminary data.</text>
</comment>
<dbReference type="OrthoDB" id="5950063at2759"/>
<dbReference type="AlphaFoldDB" id="A0A1R1YL31"/>
<organism evidence="2 3">
    <name type="scientific">Smittium culicis</name>
    <dbReference type="NCBI Taxonomy" id="133412"/>
    <lineage>
        <taxon>Eukaryota</taxon>
        <taxon>Fungi</taxon>
        <taxon>Fungi incertae sedis</taxon>
        <taxon>Zoopagomycota</taxon>
        <taxon>Kickxellomycotina</taxon>
        <taxon>Harpellomycetes</taxon>
        <taxon>Harpellales</taxon>
        <taxon>Legeriomycetaceae</taxon>
        <taxon>Smittium</taxon>
    </lineage>
</organism>
<gene>
    <name evidence="2" type="ORF">AYI69_g3056</name>
</gene>
<keyword evidence="1" id="KW-1133">Transmembrane helix</keyword>
<dbReference type="EMBL" id="LSSM01000978">
    <property type="protein sequence ID" value="OMJ27505.1"/>
    <property type="molecule type" value="Genomic_DNA"/>
</dbReference>
<keyword evidence="1" id="KW-0812">Transmembrane</keyword>
<accession>A0A1R1YL31</accession>
<name>A0A1R1YL31_9FUNG</name>
<proteinExistence type="predicted"/>
<evidence type="ECO:0008006" key="4">
    <source>
        <dbReference type="Google" id="ProtNLM"/>
    </source>
</evidence>
<feature type="transmembrane region" description="Helical" evidence="1">
    <location>
        <begin position="94"/>
        <end position="113"/>
    </location>
</feature>
<keyword evidence="1" id="KW-0472">Membrane</keyword>
<evidence type="ECO:0000313" key="3">
    <source>
        <dbReference type="Proteomes" id="UP000187429"/>
    </source>
</evidence>
<evidence type="ECO:0000313" key="2">
    <source>
        <dbReference type="EMBL" id="OMJ27505.1"/>
    </source>
</evidence>
<evidence type="ECO:0000256" key="1">
    <source>
        <dbReference type="SAM" id="Phobius"/>
    </source>
</evidence>
<protein>
    <recommendedName>
        <fullName evidence="4">Transmembrane protein</fullName>
    </recommendedName>
</protein>
<dbReference type="InterPro" id="IPR045325">
    <property type="entry name" value="TMEM70/TMEM186/TMEM223"/>
</dbReference>
<sequence length="210" mass="23479">MSSLLKTIRFCSELNGLKFSNIIIHQSRQNSITTNILKRQATISKTSTGRINLADIAWNYMVAEDSSNSEDESKAKDDQNNGELQLDSPLKRGLYASGIMIFGLGITSAILIYTTRLLTRASIVNSGAGIRLERLSLLRKKVVTTYPIHEMYSRNKLYTGKGVEGLEDGLNNQWVLTSYNGGLGFVFDRKGIFFNPEHLDVAFYRNRASS</sequence>
<keyword evidence="3" id="KW-1185">Reference proteome</keyword>
<dbReference type="Proteomes" id="UP000187429">
    <property type="component" value="Unassembled WGS sequence"/>
</dbReference>
<dbReference type="Pfam" id="PF06979">
    <property type="entry name" value="TMEM70"/>
    <property type="match status" value="1"/>
</dbReference>
<reference evidence="3" key="1">
    <citation type="submission" date="2017-01" db="EMBL/GenBank/DDBJ databases">
        <authorList>
            <person name="Wang Y."/>
            <person name="White M."/>
            <person name="Kvist S."/>
            <person name="Moncalvo J.-M."/>
        </authorList>
    </citation>
    <scope>NUCLEOTIDE SEQUENCE [LARGE SCALE GENOMIC DNA]</scope>
    <source>
        <strain evidence="3">ID-206-W2</strain>
    </source>
</reference>